<dbReference type="Pfam" id="PF02518">
    <property type="entry name" value="HATPase_c"/>
    <property type="match status" value="1"/>
</dbReference>
<dbReference type="SUPFAM" id="SSF55874">
    <property type="entry name" value="ATPase domain of HSP90 chaperone/DNA topoisomerase II/histidine kinase"/>
    <property type="match status" value="1"/>
</dbReference>
<dbReference type="SMART" id="SM00388">
    <property type="entry name" value="HisKA"/>
    <property type="match status" value="1"/>
</dbReference>
<sequence length="499" mass="54420">MIAPDPATRRTVAGSRAASIGKATPLQSLRTRLAVWNAAVVILTAVTTLVILRQGVTWALLREIDEILGEDIVEIGLMLSEIPKDQFGELTHELDRKAIGHRHHGWFAELLGPQGERIWLSGGRDSGPPAPQAARSGPPADLRTIRGPAPPNQHGVKTVVVGTRLTLLRHDLSKIDELVVLTATLIFAVAPLFAYWLAGRATNAVGEITRTASRLRPDRLEERLPLRGTGDELDQLAQTINGLLDRIAVFLDHKRDVLANAAHELRTPLAAIRSSVEVALNEQRTPQEYQELLEDIIDQSGSLQTLLNQLLLLSEAEAELLRSQVDVVGLDRIVSRAVEMFQGVAEVREISLEVQPLPRCDVSGNKVHLQQVVNNLIDNGLKYTPAGGKVQVTLNVDRDRRVARLHVKDSGIGVSAVDVPRIFDRFFRVDRSRRRDSPEGTGLGLSICKAVVEAHGGKISCQSTLGQGTEFTVELQLASPPDPEADGESTDAQRAALPR</sequence>
<evidence type="ECO:0000256" key="2">
    <source>
        <dbReference type="ARBA" id="ARBA00004370"/>
    </source>
</evidence>
<dbReference type="GO" id="GO:0000155">
    <property type="term" value="F:phosphorelay sensor kinase activity"/>
    <property type="evidence" value="ECO:0007669"/>
    <property type="project" value="InterPro"/>
</dbReference>
<dbReference type="InterPro" id="IPR003594">
    <property type="entry name" value="HATPase_dom"/>
</dbReference>
<dbReference type="InterPro" id="IPR003661">
    <property type="entry name" value="HisK_dim/P_dom"/>
</dbReference>
<name>A0A517SKL7_9PLAN</name>
<evidence type="ECO:0000256" key="7">
    <source>
        <dbReference type="ARBA" id="ARBA00022777"/>
    </source>
</evidence>
<dbReference type="EC" id="2.7.13.3" evidence="3"/>
<keyword evidence="6 12" id="KW-0812">Transmembrane</keyword>
<dbReference type="InterPro" id="IPR003660">
    <property type="entry name" value="HAMP_dom"/>
</dbReference>
<dbReference type="CDD" id="cd00075">
    <property type="entry name" value="HATPase"/>
    <property type="match status" value="1"/>
</dbReference>
<dbReference type="PROSITE" id="PS50109">
    <property type="entry name" value="HIS_KIN"/>
    <property type="match status" value="1"/>
</dbReference>
<protein>
    <recommendedName>
        <fullName evidence="3">histidine kinase</fullName>
        <ecNumber evidence="3">2.7.13.3</ecNumber>
    </recommendedName>
</protein>
<evidence type="ECO:0000256" key="5">
    <source>
        <dbReference type="ARBA" id="ARBA00022679"/>
    </source>
</evidence>
<keyword evidence="7" id="KW-0418">Kinase</keyword>
<dbReference type="Proteomes" id="UP000315700">
    <property type="component" value="Chromosome"/>
</dbReference>
<evidence type="ECO:0000256" key="8">
    <source>
        <dbReference type="ARBA" id="ARBA00022989"/>
    </source>
</evidence>
<dbReference type="SMART" id="SM00387">
    <property type="entry name" value="HATPase_c"/>
    <property type="match status" value="1"/>
</dbReference>
<evidence type="ECO:0000259" key="13">
    <source>
        <dbReference type="PROSITE" id="PS50109"/>
    </source>
</evidence>
<dbReference type="Gene3D" id="3.30.565.10">
    <property type="entry name" value="Histidine kinase-like ATPase, C-terminal domain"/>
    <property type="match status" value="1"/>
</dbReference>
<evidence type="ECO:0000256" key="6">
    <source>
        <dbReference type="ARBA" id="ARBA00022692"/>
    </source>
</evidence>
<keyword evidence="9" id="KW-0902">Two-component regulatory system</keyword>
<evidence type="ECO:0000256" key="3">
    <source>
        <dbReference type="ARBA" id="ARBA00012438"/>
    </source>
</evidence>
<dbReference type="FunCoup" id="A0A517SKL7">
    <property type="interactions" value="118"/>
</dbReference>
<dbReference type="GO" id="GO:0005886">
    <property type="term" value="C:plasma membrane"/>
    <property type="evidence" value="ECO:0007669"/>
    <property type="project" value="TreeGrafter"/>
</dbReference>
<dbReference type="InterPro" id="IPR005467">
    <property type="entry name" value="His_kinase_dom"/>
</dbReference>
<dbReference type="Gene3D" id="6.10.340.10">
    <property type="match status" value="1"/>
</dbReference>
<dbReference type="SUPFAM" id="SSF47384">
    <property type="entry name" value="Homodimeric domain of signal transducing histidine kinase"/>
    <property type="match status" value="1"/>
</dbReference>
<dbReference type="PRINTS" id="PR00344">
    <property type="entry name" value="BCTRLSENSOR"/>
</dbReference>
<dbReference type="CDD" id="cd06225">
    <property type="entry name" value="HAMP"/>
    <property type="match status" value="1"/>
</dbReference>
<dbReference type="EMBL" id="CP036271">
    <property type="protein sequence ID" value="QDT56664.1"/>
    <property type="molecule type" value="Genomic_DNA"/>
</dbReference>
<dbReference type="OrthoDB" id="9786919at2"/>
<evidence type="ECO:0000256" key="10">
    <source>
        <dbReference type="ARBA" id="ARBA00023136"/>
    </source>
</evidence>
<dbReference type="InterPro" id="IPR050428">
    <property type="entry name" value="TCS_sensor_his_kinase"/>
</dbReference>
<dbReference type="Pfam" id="PF00672">
    <property type="entry name" value="HAMP"/>
    <property type="match status" value="1"/>
</dbReference>
<dbReference type="InterPro" id="IPR036097">
    <property type="entry name" value="HisK_dim/P_sf"/>
</dbReference>
<comment type="subcellular location">
    <subcellularLocation>
        <location evidence="2">Membrane</location>
    </subcellularLocation>
</comment>
<feature type="domain" description="HAMP" evidence="14">
    <location>
        <begin position="199"/>
        <end position="252"/>
    </location>
</feature>
<keyword evidence="10 12" id="KW-0472">Membrane</keyword>
<dbReference type="SMART" id="SM00304">
    <property type="entry name" value="HAMP"/>
    <property type="match status" value="1"/>
</dbReference>
<dbReference type="RefSeq" id="WP_145034108.1">
    <property type="nucleotide sequence ID" value="NZ_CP036271.1"/>
</dbReference>
<evidence type="ECO:0000256" key="1">
    <source>
        <dbReference type="ARBA" id="ARBA00000085"/>
    </source>
</evidence>
<feature type="transmembrane region" description="Helical" evidence="12">
    <location>
        <begin position="33"/>
        <end position="52"/>
    </location>
</feature>
<keyword evidence="4" id="KW-0597">Phosphoprotein</keyword>
<evidence type="ECO:0000256" key="12">
    <source>
        <dbReference type="SAM" id="Phobius"/>
    </source>
</evidence>
<dbReference type="CDD" id="cd00082">
    <property type="entry name" value="HisKA"/>
    <property type="match status" value="1"/>
</dbReference>
<dbReference type="KEGG" id="ccos:Pan44_47210"/>
<evidence type="ECO:0000256" key="4">
    <source>
        <dbReference type="ARBA" id="ARBA00022553"/>
    </source>
</evidence>
<dbReference type="InterPro" id="IPR004358">
    <property type="entry name" value="Sig_transdc_His_kin-like_C"/>
</dbReference>
<dbReference type="InterPro" id="IPR036890">
    <property type="entry name" value="HATPase_C_sf"/>
</dbReference>
<feature type="region of interest" description="Disordered" evidence="11">
    <location>
        <begin position="477"/>
        <end position="499"/>
    </location>
</feature>
<evidence type="ECO:0000313" key="16">
    <source>
        <dbReference type="Proteomes" id="UP000315700"/>
    </source>
</evidence>
<dbReference type="InParanoid" id="A0A517SKL7"/>
<evidence type="ECO:0000256" key="11">
    <source>
        <dbReference type="SAM" id="MobiDB-lite"/>
    </source>
</evidence>
<feature type="domain" description="Histidine kinase" evidence="13">
    <location>
        <begin position="260"/>
        <end position="479"/>
    </location>
</feature>
<gene>
    <name evidence="15" type="primary">phoR_2</name>
    <name evidence="15" type="ORF">Pan44_47210</name>
</gene>
<comment type="catalytic activity">
    <reaction evidence="1">
        <text>ATP + protein L-histidine = ADP + protein N-phospho-L-histidine.</text>
        <dbReference type="EC" id="2.7.13.3"/>
    </reaction>
</comment>
<accession>A0A517SKL7</accession>
<evidence type="ECO:0000259" key="14">
    <source>
        <dbReference type="PROSITE" id="PS50885"/>
    </source>
</evidence>
<keyword evidence="5 15" id="KW-0808">Transferase</keyword>
<dbReference type="PANTHER" id="PTHR45436">
    <property type="entry name" value="SENSOR HISTIDINE KINASE YKOH"/>
    <property type="match status" value="1"/>
</dbReference>
<dbReference type="Pfam" id="PF00512">
    <property type="entry name" value="HisKA"/>
    <property type="match status" value="1"/>
</dbReference>
<dbReference type="PANTHER" id="PTHR45436:SF5">
    <property type="entry name" value="SENSOR HISTIDINE KINASE TRCS"/>
    <property type="match status" value="1"/>
</dbReference>
<reference evidence="15 16" key="1">
    <citation type="submission" date="2019-02" db="EMBL/GenBank/DDBJ databases">
        <title>Deep-cultivation of Planctomycetes and their phenomic and genomic characterization uncovers novel biology.</title>
        <authorList>
            <person name="Wiegand S."/>
            <person name="Jogler M."/>
            <person name="Boedeker C."/>
            <person name="Pinto D."/>
            <person name="Vollmers J."/>
            <person name="Rivas-Marin E."/>
            <person name="Kohn T."/>
            <person name="Peeters S.H."/>
            <person name="Heuer A."/>
            <person name="Rast P."/>
            <person name="Oberbeckmann S."/>
            <person name="Bunk B."/>
            <person name="Jeske O."/>
            <person name="Meyerdierks A."/>
            <person name="Storesund J.E."/>
            <person name="Kallscheuer N."/>
            <person name="Luecker S."/>
            <person name="Lage O.M."/>
            <person name="Pohl T."/>
            <person name="Merkel B.J."/>
            <person name="Hornburger P."/>
            <person name="Mueller R.-W."/>
            <person name="Bruemmer F."/>
            <person name="Labrenz M."/>
            <person name="Spormann A.M."/>
            <person name="Op den Camp H."/>
            <person name="Overmann J."/>
            <person name="Amann R."/>
            <person name="Jetten M.S.M."/>
            <person name="Mascher T."/>
            <person name="Medema M.H."/>
            <person name="Devos D.P."/>
            <person name="Kaster A.-K."/>
            <person name="Ovreas L."/>
            <person name="Rohde M."/>
            <person name="Galperin M.Y."/>
            <person name="Jogler C."/>
        </authorList>
    </citation>
    <scope>NUCLEOTIDE SEQUENCE [LARGE SCALE GENOMIC DNA]</scope>
    <source>
        <strain evidence="15 16">Pan44</strain>
    </source>
</reference>
<dbReference type="AlphaFoldDB" id="A0A517SKL7"/>
<dbReference type="FunFam" id="3.30.565.10:FF:000006">
    <property type="entry name" value="Sensor histidine kinase WalK"/>
    <property type="match status" value="1"/>
</dbReference>
<proteinExistence type="predicted"/>
<organism evidence="15 16">
    <name type="scientific">Caulifigura coniformis</name>
    <dbReference type="NCBI Taxonomy" id="2527983"/>
    <lineage>
        <taxon>Bacteria</taxon>
        <taxon>Pseudomonadati</taxon>
        <taxon>Planctomycetota</taxon>
        <taxon>Planctomycetia</taxon>
        <taxon>Planctomycetales</taxon>
        <taxon>Planctomycetaceae</taxon>
        <taxon>Caulifigura</taxon>
    </lineage>
</organism>
<keyword evidence="8 12" id="KW-1133">Transmembrane helix</keyword>
<dbReference type="PROSITE" id="PS50885">
    <property type="entry name" value="HAMP"/>
    <property type="match status" value="1"/>
</dbReference>
<dbReference type="Gene3D" id="1.10.287.130">
    <property type="match status" value="1"/>
</dbReference>
<keyword evidence="16" id="KW-1185">Reference proteome</keyword>
<evidence type="ECO:0000256" key="9">
    <source>
        <dbReference type="ARBA" id="ARBA00023012"/>
    </source>
</evidence>
<evidence type="ECO:0000313" key="15">
    <source>
        <dbReference type="EMBL" id="QDT56664.1"/>
    </source>
</evidence>